<dbReference type="Pfam" id="PF13640">
    <property type="entry name" value="2OG-FeII_Oxy_3"/>
    <property type="match status" value="1"/>
</dbReference>
<keyword evidence="6" id="KW-0408">Iron</keyword>
<evidence type="ECO:0000256" key="3">
    <source>
        <dbReference type="ARBA" id="ARBA00022896"/>
    </source>
</evidence>
<protein>
    <submittedName>
        <fullName evidence="8">Prolyl 4-hydroxylase</fullName>
    </submittedName>
</protein>
<name>A0A4R6UMA1_9GAMM</name>
<proteinExistence type="predicted"/>
<evidence type="ECO:0000256" key="4">
    <source>
        <dbReference type="ARBA" id="ARBA00022964"/>
    </source>
</evidence>
<dbReference type="InterPro" id="IPR005123">
    <property type="entry name" value="Oxoglu/Fe-dep_dioxygenase_dom"/>
</dbReference>
<reference evidence="8 9" key="1">
    <citation type="submission" date="2019-03" db="EMBL/GenBank/DDBJ databases">
        <title>Genomic Encyclopedia of Type Strains, Phase IV (KMG-IV): sequencing the most valuable type-strain genomes for metagenomic binning, comparative biology and taxonomic classification.</title>
        <authorList>
            <person name="Goeker M."/>
        </authorList>
    </citation>
    <scope>NUCLEOTIDE SEQUENCE [LARGE SCALE GENOMIC DNA]</scope>
    <source>
        <strain evidence="8 9">DSM 103792</strain>
    </source>
</reference>
<evidence type="ECO:0000256" key="2">
    <source>
        <dbReference type="ARBA" id="ARBA00022723"/>
    </source>
</evidence>
<accession>A0A4R6UMA1</accession>
<dbReference type="InterPro" id="IPR044862">
    <property type="entry name" value="Pro_4_hyd_alph_FE2OG_OXY"/>
</dbReference>
<keyword evidence="5" id="KW-0560">Oxidoreductase</keyword>
<dbReference type="OrthoDB" id="479699at2"/>
<comment type="caution">
    <text evidence="8">The sequence shown here is derived from an EMBL/GenBank/DDBJ whole genome shotgun (WGS) entry which is preliminary data.</text>
</comment>
<dbReference type="Gene3D" id="2.60.120.620">
    <property type="entry name" value="q2cbj1_9rhob like domain"/>
    <property type="match status" value="1"/>
</dbReference>
<evidence type="ECO:0000256" key="5">
    <source>
        <dbReference type="ARBA" id="ARBA00023002"/>
    </source>
</evidence>
<dbReference type="SMART" id="SM00702">
    <property type="entry name" value="P4Hc"/>
    <property type="match status" value="1"/>
</dbReference>
<gene>
    <name evidence="8" type="ORF">EV696_10821</name>
</gene>
<dbReference type="PANTHER" id="PTHR10869:SF246">
    <property type="entry name" value="TRANSMEMBRANE PROLYL 4-HYDROXYLASE"/>
    <property type="match status" value="1"/>
</dbReference>
<organism evidence="8 9">
    <name type="scientific">Permianibacter aggregans</name>
    <dbReference type="NCBI Taxonomy" id="1510150"/>
    <lineage>
        <taxon>Bacteria</taxon>
        <taxon>Pseudomonadati</taxon>
        <taxon>Pseudomonadota</taxon>
        <taxon>Gammaproteobacteria</taxon>
        <taxon>Pseudomonadales</taxon>
        <taxon>Pseudomonadaceae</taxon>
        <taxon>Permianibacter</taxon>
    </lineage>
</organism>
<feature type="domain" description="Fe2OG dioxygenase" evidence="7">
    <location>
        <begin position="165"/>
        <end position="274"/>
    </location>
</feature>
<dbReference type="EMBL" id="SNYM01000008">
    <property type="protein sequence ID" value="TDQ48041.1"/>
    <property type="molecule type" value="Genomic_DNA"/>
</dbReference>
<dbReference type="RefSeq" id="WP_133590455.1">
    <property type="nucleotide sequence ID" value="NZ_CP037953.1"/>
</dbReference>
<dbReference type="Proteomes" id="UP000295375">
    <property type="component" value="Unassembled WGS sequence"/>
</dbReference>
<keyword evidence="2" id="KW-0479">Metal-binding</keyword>
<evidence type="ECO:0000313" key="9">
    <source>
        <dbReference type="Proteomes" id="UP000295375"/>
    </source>
</evidence>
<comment type="cofactor">
    <cofactor evidence="1">
        <name>L-ascorbate</name>
        <dbReference type="ChEBI" id="CHEBI:38290"/>
    </cofactor>
</comment>
<dbReference type="InterPro" id="IPR045054">
    <property type="entry name" value="P4HA-like"/>
</dbReference>
<evidence type="ECO:0000313" key="8">
    <source>
        <dbReference type="EMBL" id="TDQ48041.1"/>
    </source>
</evidence>
<evidence type="ECO:0000256" key="1">
    <source>
        <dbReference type="ARBA" id="ARBA00001961"/>
    </source>
</evidence>
<keyword evidence="9" id="KW-1185">Reference proteome</keyword>
<dbReference type="InterPro" id="IPR006620">
    <property type="entry name" value="Pro_4_hyd_alph"/>
</dbReference>
<sequence length="282" mass="30941">MQFEQLQPEVQQWIREAVSNGHPPEAMVDALVHAGHPQTISHAVQQYLSVLQAEGQTVRPHSSSVVARISGTQHTSDRDVQILMALNAPRVVLFGNLLSHQECDELVAQCNSRLKPSSVVNAVNGSYDLHPSRTSSGASFRRGENALIKRIENRISELLSIPVSRGEPIQVLNYVPGAEYKPHFDYFDPKFSGNDKILKMGGQRFATLIMYLNDVEAGGSTVFPEIGLDILPRKGNALFFSYANDNGDLDALTLHGGSPVVAGDKWIATKWLRLGDYTGPQA</sequence>
<evidence type="ECO:0000259" key="7">
    <source>
        <dbReference type="PROSITE" id="PS51471"/>
    </source>
</evidence>
<dbReference type="GO" id="GO:0031418">
    <property type="term" value="F:L-ascorbic acid binding"/>
    <property type="evidence" value="ECO:0007669"/>
    <property type="project" value="UniProtKB-KW"/>
</dbReference>
<keyword evidence="3" id="KW-0847">Vitamin C</keyword>
<dbReference type="GO" id="GO:0005506">
    <property type="term" value="F:iron ion binding"/>
    <property type="evidence" value="ECO:0007669"/>
    <property type="project" value="InterPro"/>
</dbReference>
<dbReference type="AlphaFoldDB" id="A0A4R6UMA1"/>
<dbReference type="PANTHER" id="PTHR10869">
    <property type="entry name" value="PROLYL 4-HYDROXYLASE ALPHA SUBUNIT"/>
    <property type="match status" value="1"/>
</dbReference>
<keyword evidence="4" id="KW-0223">Dioxygenase</keyword>
<evidence type="ECO:0000256" key="6">
    <source>
        <dbReference type="ARBA" id="ARBA00023004"/>
    </source>
</evidence>
<dbReference type="PROSITE" id="PS51471">
    <property type="entry name" value="FE2OG_OXY"/>
    <property type="match status" value="1"/>
</dbReference>
<dbReference type="GO" id="GO:0004656">
    <property type="term" value="F:procollagen-proline 4-dioxygenase activity"/>
    <property type="evidence" value="ECO:0007669"/>
    <property type="project" value="TreeGrafter"/>
</dbReference>